<dbReference type="PANTHER" id="PTHR37291:SF1">
    <property type="entry name" value="TYPE IV METHYL-DIRECTED RESTRICTION ENZYME ECOKMCRB SUBUNIT"/>
    <property type="match status" value="1"/>
</dbReference>
<sequence>MSDLTLGQTVRRLTAEELEVGFAATANEGKAASAPDTPEVDLADPDALEVIDLLKDYSGVLLTGAPGTSKTYLAHTVAMILSEGNSARRAFAQFHPSYQYEDFMEGYRPKEGGGFERCPGVFLQLCAAAARDLDHSYVMVIDELSRGDAARVFGEALTYVERSKRGMSFLLPSGTIATVPPNVAIVATMNPLDRGVDEVDAAFERRFAKRLMLPNAELLEARLIENDVPDALRKALLGWFRDINGQKTPAAQIGHAYFWNITDEASLKAAWEYQVQYHVDRAFRYEEQTRDRLRDKWAAIFVGDTQAESK</sequence>
<evidence type="ECO:0000259" key="1">
    <source>
        <dbReference type="SMART" id="SM00382"/>
    </source>
</evidence>
<comment type="caution">
    <text evidence="2">The sequence shown here is derived from an EMBL/GenBank/DDBJ whole genome shotgun (WGS) entry which is preliminary data.</text>
</comment>
<dbReference type="InterPro" id="IPR003593">
    <property type="entry name" value="AAA+_ATPase"/>
</dbReference>
<dbReference type="PANTHER" id="PTHR37291">
    <property type="entry name" value="5-METHYLCYTOSINE-SPECIFIC RESTRICTION ENZYME B"/>
    <property type="match status" value="1"/>
</dbReference>
<evidence type="ECO:0000313" key="3">
    <source>
        <dbReference type="Proteomes" id="UP000037046"/>
    </source>
</evidence>
<accession>A0A0L6CQ98</accession>
<dbReference type="AlphaFoldDB" id="A0A0L6CQ98"/>
<dbReference type="PATRIC" id="fig|74031.6.peg.3733"/>
<protein>
    <submittedName>
        <fullName evidence="2">5-methylcytosine-specific restriction enzyme B</fullName>
        <ecNumber evidence="2">3.1.21.-</ecNumber>
    </submittedName>
</protein>
<dbReference type="InterPro" id="IPR011704">
    <property type="entry name" value="ATPase_dyneun-rel_AAA"/>
</dbReference>
<dbReference type="EMBL" id="LGVV01000098">
    <property type="protein sequence ID" value="KNX39830.1"/>
    <property type="molecule type" value="Genomic_DNA"/>
</dbReference>
<dbReference type="GO" id="GO:0005524">
    <property type="term" value="F:ATP binding"/>
    <property type="evidence" value="ECO:0007669"/>
    <property type="project" value="InterPro"/>
</dbReference>
<dbReference type="InterPro" id="IPR027417">
    <property type="entry name" value="P-loop_NTPase"/>
</dbReference>
<dbReference type="SMART" id="SM00382">
    <property type="entry name" value="AAA"/>
    <property type="match status" value="1"/>
</dbReference>
<dbReference type="SUPFAM" id="SSF52540">
    <property type="entry name" value="P-loop containing nucleoside triphosphate hydrolases"/>
    <property type="match status" value="1"/>
</dbReference>
<evidence type="ECO:0000313" key="2">
    <source>
        <dbReference type="EMBL" id="KNX39830.1"/>
    </source>
</evidence>
<keyword evidence="2" id="KW-0378">Hydrolase</keyword>
<reference evidence="3" key="1">
    <citation type="submission" date="2015-07" db="EMBL/GenBank/DDBJ databases">
        <title>Draft Genome Sequence of Roseovarius tolerans EL-164, a producer of N-Acylated Alanine Methyl Esters (NAMEs).</title>
        <authorList>
            <person name="Voget S."/>
            <person name="Bruns H."/>
            <person name="Wagner-Doebler I."/>
            <person name="Schulz S."/>
            <person name="Daniel R."/>
        </authorList>
    </citation>
    <scope>NUCLEOTIDE SEQUENCE [LARGE SCALE GENOMIC DNA]</scope>
    <source>
        <strain evidence="3">EL-164</strain>
    </source>
</reference>
<name>A0A0L6CQ98_9RHOB</name>
<keyword evidence="3" id="KW-1185">Reference proteome</keyword>
<organism evidence="2 3">
    <name type="scientific">Roseovarius tolerans</name>
    <dbReference type="NCBI Taxonomy" id="74031"/>
    <lineage>
        <taxon>Bacteria</taxon>
        <taxon>Pseudomonadati</taxon>
        <taxon>Pseudomonadota</taxon>
        <taxon>Alphaproteobacteria</taxon>
        <taxon>Rhodobacterales</taxon>
        <taxon>Roseobacteraceae</taxon>
        <taxon>Roseovarius</taxon>
    </lineage>
</organism>
<dbReference type="Proteomes" id="UP000037046">
    <property type="component" value="Unassembled WGS sequence"/>
</dbReference>
<gene>
    <name evidence="2" type="primary">mcrB</name>
    <name evidence="2" type="ORF">ROTO_36350</name>
</gene>
<proteinExistence type="predicted"/>
<feature type="domain" description="AAA+ ATPase" evidence="1">
    <location>
        <begin position="56"/>
        <end position="217"/>
    </location>
</feature>
<dbReference type="REBASE" id="129518">
    <property type="entry name" value="Rto164McrBCP"/>
</dbReference>
<dbReference type="Gene3D" id="3.40.50.300">
    <property type="entry name" value="P-loop containing nucleotide triphosphate hydrolases"/>
    <property type="match status" value="1"/>
</dbReference>
<dbReference type="Pfam" id="PF07728">
    <property type="entry name" value="AAA_5"/>
    <property type="match status" value="1"/>
</dbReference>
<dbReference type="OrthoDB" id="9781481at2"/>
<dbReference type="GO" id="GO:0016887">
    <property type="term" value="F:ATP hydrolysis activity"/>
    <property type="evidence" value="ECO:0007669"/>
    <property type="project" value="InterPro"/>
</dbReference>
<dbReference type="InterPro" id="IPR052934">
    <property type="entry name" value="Methyl-DNA_Rec/Restrict_Enz"/>
</dbReference>
<dbReference type="EC" id="3.1.21.-" evidence="2"/>